<dbReference type="InterPro" id="IPR000340">
    <property type="entry name" value="Dual-sp_phosphatase_cat-dom"/>
</dbReference>
<evidence type="ECO:0000256" key="2">
    <source>
        <dbReference type="ARBA" id="ARBA00022801"/>
    </source>
</evidence>
<evidence type="ECO:0000256" key="3">
    <source>
        <dbReference type="ARBA" id="ARBA00022912"/>
    </source>
</evidence>
<dbReference type="SMART" id="SM00404">
    <property type="entry name" value="PTPc_motif"/>
    <property type="match status" value="1"/>
</dbReference>
<comment type="caution">
    <text evidence="9">The sequence shown here is derived from an EMBL/GenBank/DDBJ whole genome shotgun (WGS) entry which is preliminary data.</text>
</comment>
<dbReference type="InterPro" id="IPR016130">
    <property type="entry name" value="Tyr_Pase_AS"/>
</dbReference>
<dbReference type="GO" id="GO:0004725">
    <property type="term" value="F:protein tyrosine phosphatase activity"/>
    <property type="evidence" value="ECO:0007669"/>
    <property type="project" value="TreeGrafter"/>
</dbReference>
<evidence type="ECO:0000259" key="7">
    <source>
        <dbReference type="PROSITE" id="PS50054"/>
    </source>
</evidence>
<reference evidence="9" key="1">
    <citation type="submission" date="2023-07" db="EMBL/GenBank/DDBJ databases">
        <authorList>
            <consortium name="CYATHOMIX"/>
        </authorList>
    </citation>
    <scope>NUCLEOTIDE SEQUENCE</scope>
    <source>
        <strain evidence="9">N/A</strain>
    </source>
</reference>
<feature type="compositionally biased region" description="Basic residues" evidence="6">
    <location>
        <begin position="557"/>
        <end position="566"/>
    </location>
</feature>
<dbReference type="CDD" id="cd14498">
    <property type="entry name" value="DSP"/>
    <property type="match status" value="1"/>
</dbReference>
<dbReference type="PANTHER" id="PTHR45948">
    <property type="entry name" value="DUAL SPECIFICITY PROTEIN PHOSPHATASE DDB_G0269404-RELATED"/>
    <property type="match status" value="1"/>
</dbReference>
<dbReference type="PROSITE" id="PS00383">
    <property type="entry name" value="TYR_PHOSPHATASE_1"/>
    <property type="match status" value="1"/>
</dbReference>
<feature type="compositionally biased region" description="Basic and acidic residues" evidence="6">
    <location>
        <begin position="476"/>
        <end position="498"/>
    </location>
</feature>
<feature type="compositionally biased region" description="Polar residues" evidence="6">
    <location>
        <begin position="242"/>
        <end position="252"/>
    </location>
</feature>
<dbReference type="InterPro" id="IPR020422">
    <property type="entry name" value="TYR_PHOSPHATASE_DUAL_dom"/>
</dbReference>
<feature type="compositionally biased region" description="Basic and acidic residues" evidence="6">
    <location>
        <begin position="513"/>
        <end position="525"/>
    </location>
</feature>
<dbReference type="EMBL" id="CATQJL010000223">
    <property type="protein sequence ID" value="CAJ0598822.1"/>
    <property type="molecule type" value="Genomic_DNA"/>
</dbReference>
<evidence type="ECO:0000256" key="5">
    <source>
        <dbReference type="ARBA" id="ARBA00048336"/>
    </source>
</evidence>
<dbReference type="AlphaFoldDB" id="A0AA36M6N9"/>
<accession>A0AA36M6N9</accession>
<dbReference type="Proteomes" id="UP001176961">
    <property type="component" value="Unassembled WGS sequence"/>
</dbReference>
<dbReference type="InterPro" id="IPR000387">
    <property type="entry name" value="Tyr_Pase_dom"/>
</dbReference>
<evidence type="ECO:0000256" key="1">
    <source>
        <dbReference type="ARBA" id="ARBA00008601"/>
    </source>
</evidence>
<feature type="compositionally biased region" description="Basic and acidic residues" evidence="6">
    <location>
        <begin position="671"/>
        <end position="683"/>
    </location>
</feature>
<feature type="compositionally biased region" description="Basic residues" evidence="6">
    <location>
        <begin position="526"/>
        <end position="538"/>
    </location>
</feature>
<feature type="domain" description="Tyrosine-protein phosphatase" evidence="7">
    <location>
        <begin position="41"/>
        <end position="183"/>
    </location>
</feature>
<feature type="region of interest" description="Disordered" evidence="6">
    <location>
        <begin position="238"/>
        <end position="579"/>
    </location>
</feature>
<organism evidence="9 10">
    <name type="scientific">Cylicocyclus nassatus</name>
    <name type="common">Nematode worm</name>
    <dbReference type="NCBI Taxonomy" id="53992"/>
    <lineage>
        <taxon>Eukaryota</taxon>
        <taxon>Metazoa</taxon>
        <taxon>Ecdysozoa</taxon>
        <taxon>Nematoda</taxon>
        <taxon>Chromadorea</taxon>
        <taxon>Rhabditida</taxon>
        <taxon>Rhabditina</taxon>
        <taxon>Rhabditomorpha</taxon>
        <taxon>Strongyloidea</taxon>
        <taxon>Strongylidae</taxon>
        <taxon>Cylicocyclus</taxon>
    </lineage>
</organism>
<feature type="compositionally biased region" description="Low complexity" evidence="6">
    <location>
        <begin position="421"/>
        <end position="433"/>
    </location>
</feature>
<dbReference type="GO" id="GO:0004722">
    <property type="term" value="F:protein serine/threonine phosphatase activity"/>
    <property type="evidence" value="ECO:0007669"/>
    <property type="project" value="UniProtKB-EC"/>
</dbReference>
<evidence type="ECO:0000313" key="9">
    <source>
        <dbReference type="EMBL" id="CAJ0598822.1"/>
    </source>
</evidence>
<dbReference type="GO" id="GO:0005829">
    <property type="term" value="C:cytosol"/>
    <property type="evidence" value="ECO:0007669"/>
    <property type="project" value="TreeGrafter"/>
</dbReference>
<dbReference type="PANTHER" id="PTHR45948:SF2">
    <property type="entry name" value="DUAL SPECIFICITY PROTEIN PHOSPHATASE"/>
    <property type="match status" value="1"/>
</dbReference>
<comment type="catalytic activity">
    <reaction evidence="4">
        <text>O-phospho-L-seryl-[protein] + H2O = L-seryl-[protein] + phosphate</text>
        <dbReference type="Rhea" id="RHEA:20629"/>
        <dbReference type="Rhea" id="RHEA-COMP:9863"/>
        <dbReference type="Rhea" id="RHEA-COMP:11604"/>
        <dbReference type="ChEBI" id="CHEBI:15377"/>
        <dbReference type="ChEBI" id="CHEBI:29999"/>
        <dbReference type="ChEBI" id="CHEBI:43474"/>
        <dbReference type="ChEBI" id="CHEBI:83421"/>
        <dbReference type="EC" id="3.1.3.16"/>
    </reaction>
</comment>
<dbReference type="SMART" id="SM00195">
    <property type="entry name" value="DSPc"/>
    <property type="match status" value="1"/>
</dbReference>
<evidence type="ECO:0000256" key="6">
    <source>
        <dbReference type="SAM" id="MobiDB-lite"/>
    </source>
</evidence>
<comment type="similarity">
    <text evidence="1">Belongs to the protein-tyrosine phosphatase family. Non-receptor class dual specificity subfamily.</text>
</comment>
<keyword evidence="10" id="KW-1185">Reference proteome</keyword>
<evidence type="ECO:0000313" key="10">
    <source>
        <dbReference type="Proteomes" id="UP001176961"/>
    </source>
</evidence>
<dbReference type="Pfam" id="PF00782">
    <property type="entry name" value="DSPc"/>
    <property type="match status" value="1"/>
</dbReference>
<name>A0AA36M6N9_CYLNA</name>
<feature type="domain" description="Tyrosine specific protein phosphatases" evidence="8">
    <location>
        <begin position="104"/>
        <end position="162"/>
    </location>
</feature>
<evidence type="ECO:0000256" key="4">
    <source>
        <dbReference type="ARBA" id="ARBA00047761"/>
    </source>
</evidence>
<comment type="catalytic activity">
    <reaction evidence="5">
        <text>O-phospho-L-threonyl-[protein] + H2O = L-threonyl-[protein] + phosphate</text>
        <dbReference type="Rhea" id="RHEA:47004"/>
        <dbReference type="Rhea" id="RHEA-COMP:11060"/>
        <dbReference type="Rhea" id="RHEA-COMP:11605"/>
        <dbReference type="ChEBI" id="CHEBI:15377"/>
        <dbReference type="ChEBI" id="CHEBI:30013"/>
        <dbReference type="ChEBI" id="CHEBI:43474"/>
        <dbReference type="ChEBI" id="CHEBI:61977"/>
        <dbReference type="EC" id="3.1.3.16"/>
    </reaction>
</comment>
<dbReference type="Gene3D" id="3.90.190.10">
    <property type="entry name" value="Protein tyrosine phosphatase superfamily"/>
    <property type="match status" value="1"/>
</dbReference>
<keyword evidence="3" id="KW-0904">Protein phosphatase</keyword>
<dbReference type="GO" id="GO:0007165">
    <property type="term" value="P:signal transduction"/>
    <property type="evidence" value="ECO:0007669"/>
    <property type="project" value="TreeGrafter"/>
</dbReference>
<feature type="compositionally biased region" description="Acidic residues" evidence="6">
    <location>
        <begin position="687"/>
        <end position="697"/>
    </location>
</feature>
<proteinExistence type="inferred from homology"/>
<dbReference type="PROSITE" id="PS50054">
    <property type="entry name" value="TYR_PHOSPHATASE_DUAL"/>
    <property type="match status" value="1"/>
</dbReference>
<dbReference type="InterPro" id="IPR029021">
    <property type="entry name" value="Prot-tyrosine_phosphatase-like"/>
</dbReference>
<dbReference type="InterPro" id="IPR003595">
    <property type="entry name" value="Tyr_Pase_cat"/>
</dbReference>
<gene>
    <name evidence="9" type="ORF">CYNAS_LOCUS10805</name>
</gene>
<protein>
    <submittedName>
        <fullName evidence="9">Uncharacterized protein</fullName>
    </submittedName>
</protein>
<sequence>MELFQIVGTRLFENGHWGLISAPSSHALFSLSRFRNRLGTEMNEIIPNLFLGSLRDATDIKQLKKHHIQCVVSVHDLTAHHPAHENLKVLKIQLSDCSTANISSHFAATNQFIHEARLKQAAVLVHCLAGVSRSATVVAAYLMTLCDMSFFNAINFISRKRPVVNPNFGFRMQLCNFADREMMDERQRLREHFGPHVFDAQWALDRAVTRSKIDMEGQEMSSPSSVTVCTNSDVTAVPPCATSPTSPFTKADSTIRRDMSSSDDEPLTVIAEKAKKERKRKPAKEDRVKHSAKKKKVIEDESSDELKCMSPKVLIDTTSDEEDDHKVRRRKKKPPLEDEYASDEIPLGDLDDDETAGTSANSTKIEEPIQKDEEKDEEKSSSTDIDRVIEKANKEEENESEKKIDSATDSSRSSLEKSEQKGSSSAEASSKEGTNSPEAQRRKAKNRKNQKSNASKSKEATKKLPSSSDSDDLDNEEGKGDAKKKEDKSSDSGEENVKKPSSSSDSDENLAALREKERMRREEAKKHKVLSKSAKKKHDKEGSEKSSDEEEDETSKKKSQKKRGRRKEKEEVPQSSASIRLSKLKKMVILAGFRIPYKKLFEDVPDSDKQRVKALEKEMERRGLTPPFTMESCKAFKLHKEQEIELAELSKNSIIDLGEETHGRITRRQHHEALARKSHREIIFEESSSDEDEEEKEEIEHMKEETQNLFKNLRGIVSDDADSD</sequence>
<dbReference type="SUPFAM" id="SSF52799">
    <property type="entry name" value="(Phosphotyrosine protein) phosphatases II"/>
    <property type="match status" value="1"/>
</dbReference>
<feature type="region of interest" description="Disordered" evidence="6">
    <location>
        <begin position="666"/>
        <end position="707"/>
    </location>
</feature>
<feature type="compositionally biased region" description="Basic and acidic residues" evidence="6">
    <location>
        <begin position="364"/>
        <end position="406"/>
    </location>
</feature>
<keyword evidence="2" id="KW-0378">Hydrolase</keyword>
<dbReference type="PROSITE" id="PS50056">
    <property type="entry name" value="TYR_PHOSPHATASE_2"/>
    <property type="match status" value="1"/>
</dbReference>
<evidence type="ECO:0000259" key="8">
    <source>
        <dbReference type="PROSITE" id="PS50056"/>
    </source>
</evidence>